<feature type="transmembrane region" description="Helical" evidence="1">
    <location>
        <begin position="43"/>
        <end position="66"/>
    </location>
</feature>
<dbReference type="Gene3D" id="1.20.210.10">
    <property type="entry name" value="Cytochrome c oxidase-like, subunit I domain"/>
    <property type="match status" value="1"/>
</dbReference>
<feature type="transmembrane region" description="Helical" evidence="1">
    <location>
        <begin position="86"/>
        <end position="103"/>
    </location>
</feature>
<comment type="caution">
    <text evidence="2">The sequence shown here is derived from an EMBL/GenBank/DDBJ whole genome shotgun (WGS) entry which is preliminary data.</text>
</comment>
<gene>
    <name evidence="2" type="ORF">BDD14_5362</name>
</gene>
<feature type="transmembrane region" description="Helical" evidence="1">
    <location>
        <begin position="152"/>
        <end position="171"/>
    </location>
</feature>
<dbReference type="AlphaFoldDB" id="A0A4Q7Z0N5"/>
<feature type="transmembrane region" description="Helical" evidence="1">
    <location>
        <begin position="115"/>
        <end position="132"/>
    </location>
</feature>
<sequence>MSLSRPSAGTLHPFLVQEANTQLHASGDSNSRRVMATAAWHSLFWLVVANSVGVLLASMLLLPRINNLLGQWTYGRWMPVHMNLQLYGWCSLPLVAFLFRVYGSDREQMVGWCRPVLWVWSVALGIGALSWLNGHSSGKLFLDWVGYPRVLFPMALASVWVLLTCSLVSGWKRETNSGLTARIFKITGLALLLMIPFLIYIAASPTIYPPVNPDTGGPTGASQLESTLAIIAILLLLPFGLTRRKSSRSWQMTAAWFIFAAEFLLCLGLGRANVSHHRPMQWISLGSLLVWIPLTPTYYNAFLWHQNTRRWRISFLCWWSILVPTGWMLFLPGVLDHFKFTDGLVGHSFLAMAGFVSSLLIFVMVQLLGEDGWIFNGTWSFYVWQASVLAYVLVMFFAGWREGSDSAFSIVPGILRNTIYALRLLLGILILLASLDWFIDAFSLLKEVALTSLTETQAERL</sequence>
<protein>
    <submittedName>
        <fullName evidence="2">Cytochrome c oxidase cbb3-type subunit 1</fullName>
    </submittedName>
</protein>
<feature type="transmembrane region" description="Helical" evidence="1">
    <location>
        <begin position="183"/>
        <end position="203"/>
    </location>
</feature>
<name>A0A4Q7Z0N5_9BACT</name>
<evidence type="ECO:0000313" key="2">
    <source>
        <dbReference type="EMBL" id="RZU43668.1"/>
    </source>
</evidence>
<proteinExistence type="predicted"/>
<feature type="transmembrane region" description="Helical" evidence="1">
    <location>
        <begin position="315"/>
        <end position="335"/>
    </location>
</feature>
<keyword evidence="1" id="KW-1133">Transmembrane helix</keyword>
<dbReference type="EMBL" id="SHKW01000001">
    <property type="protein sequence ID" value="RZU43668.1"/>
    <property type="molecule type" value="Genomic_DNA"/>
</dbReference>
<feature type="transmembrane region" description="Helical" evidence="1">
    <location>
        <begin position="347"/>
        <end position="369"/>
    </location>
</feature>
<feature type="transmembrane region" description="Helical" evidence="1">
    <location>
        <begin position="253"/>
        <end position="270"/>
    </location>
</feature>
<keyword evidence="1" id="KW-0812">Transmembrane</keyword>
<keyword evidence="3" id="KW-1185">Reference proteome</keyword>
<feature type="transmembrane region" description="Helical" evidence="1">
    <location>
        <begin position="381"/>
        <end position="400"/>
    </location>
</feature>
<keyword evidence="1" id="KW-0472">Membrane</keyword>
<dbReference type="SUPFAM" id="SSF81442">
    <property type="entry name" value="Cytochrome c oxidase subunit I-like"/>
    <property type="match status" value="1"/>
</dbReference>
<accession>A0A4Q7Z0N5</accession>
<feature type="transmembrane region" description="Helical" evidence="1">
    <location>
        <begin position="282"/>
        <end position="303"/>
    </location>
</feature>
<organism evidence="2 3">
    <name type="scientific">Edaphobacter modestus</name>
    <dbReference type="NCBI Taxonomy" id="388466"/>
    <lineage>
        <taxon>Bacteria</taxon>
        <taxon>Pseudomonadati</taxon>
        <taxon>Acidobacteriota</taxon>
        <taxon>Terriglobia</taxon>
        <taxon>Terriglobales</taxon>
        <taxon>Acidobacteriaceae</taxon>
        <taxon>Edaphobacter</taxon>
    </lineage>
</organism>
<evidence type="ECO:0000256" key="1">
    <source>
        <dbReference type="SAM" id="Phobius"/>
    </source>
</evidence>
<dbReference type="RefSeq" id="WP_130422400.1">
    <property type="nucleotide sequence ID" value="NZ_SHKW01000001.1"/>
</dbReference>
<feature type="transmembrane region" description="Helical" evidence="1">
    <location>
        <begin position="420"/>
        <end position="439"/>
    </location>
</feature>
<dbReference type="OrthoDB" id="108888at2"/>
<evidence type="ECO:0000313" key="3">
    <source>
        <dbReference type="Proteomes" id="UP000292958"/>
    </source>
</evidence>
<feature type="transmembrane region" description="Helical" evidence="1">
    <location>
        <begin position="223"/>
        <end position="241"/>
    </location>
</feature>
<dbReference type="Proteomes" id="UP000292958">
    <property type="component" value="Unassembled WGS sequence"/>
</dbReference>
<dbReference type="InterPro" id="IPR036927">
    <property type="entry name" value="Cyt_c_oxase-like_su1_sf"/>
</dbReference>
<reference evidence="2 3" key="1">
    <citation type="submission" date="2019-02" db="EMBL/GenBank/DDBJ databases">
        <title>Genomic Encyclopedia of Archaeal and Bacterial Type Strains, Phase II (KMG-II): from individual species to whole genera.</title>
        <authorList>
            <person name="Goeker M."/>
        </authorList>
    </citation>
    <scope>NUCLEOTIDE SEQUENCE [LARGE SCALE GENOMIC DNA]</scope>
    <source>
        <strain evidence="2 3">DSM 18101</strain>
    </source>
</reference>